<dbReference type="Gene3D" id="1.20.850.10">
    <property type="entry name" value="Hydroxylamine Oxidoreductase, Chain A, domain 2"/>
    <property type="match status" value="1"/>
</dbReference>
<proteinExistence type="predicted"/>
<dbReference type="Pfam" id="PF13447">
    <property type="entry name" value="Multi-haem_cyto"/>
    <property type="match status" value="1"/>
</dbReference>
<reference evidence="3" key="1">
    <citation type="journal article" date="2020" name="mSystems">
        <title>Genome- and Community-Level Interaction Insights into Carbon Utilization and Element Cycling Functions of Hydrothermarchaeota in Hydrothermal Sediment.</title>
        <authorList>
            <person name="Zhou Z."/>
            <person name="Liu Y."/>
            <person name="Xu W."/>
            <person name="Pan J."/>
            <person name="Luo Z.H."/>
            <person name="Li M."/>
        </authorList>
    </citation>
    <scope>NUCLEOTIDE SEQUENCE [LARGE SCALE GENOMIC DNA]</scope>
    <source>
        <strain evidence="3">HyVt-458</strain>
    </source>
</reference>
<accession>A0A831WEF2</accession>
<dbReference type="InterPro" id="IPR051829">
    <property type="entry name" value="Multiheme_Cytochr_ET"/>
</dbReference>
<evidence type="ECO:0008006" key="4">
    <source>
        <dbReference type="Google" id="ProtNLM"/>
    </source>
</evidence>
<evidence type="ECO:0000256" key="1">
    <source>
        <dbReference type="ARBA" id="ARBA00022729"/>
    </source>
</evidence>
<comment type="caution">
    <text evidence="3">The sequence shown here is derived from an EMBL/GenBank/DDBJ whole genome shotgun (WGS) entry which is preliminary data.</text>
</comment>
<keyword evidence="2" id="KW-0472">Membrane</keyword>
<protein>
    <recommendedName>
        <fullName evidence="4">Cytochrome c-552/4 domain-containing protein</fullName>
    </recommendedName>
</protein>
<dbReference type="InterPro" id="IPR036280">
    <property type="entry name" value="Multihaem_cyt_sf"/>
</dbReference>
<dbReference type="SUPFAM" id="SSF48695">
    <property type="entry name" value="Multiheme cytochromes"/>
    <property type="match status" value="1"/>
</dbReference>
<gene>
    <name evidence="3" type="ORF">ENJ12_01620</name>
</gene>
<organism evidence="3">
    <name type="scientific">Thiolapillus brandeum</name>
    <dbReference type="NCBI Taxonomy" id="1076588"/>
    <lineage>
        <taxon>Bacteria</taxon>
        <taxon>Pseudomonadati</taxon>
        <taxon>Pseudomonadota</taxon>
        <taxon>Gammaproteobacteria</taxon>
        <taxon>Chromatiales</taxon>
        <taxon>Sedimenticolaceae</taxon>
        <taxon>Thiolapillus</taxon>
    </lineage>
</organism>
<keyword evidence="2" id="KW-0812">Transmembrane</keyword>
<evidence type="ECO:0000256" key="2">
    <source>
        <dbReference type="SAM" id="Phobius"/>
    </source>
</evidence>
<sequence>MKGSICGRGYGLVRVISAVIILLAISAPVFSAKVTLSPDNWGLEEGRACIDCHEKSSPGLTHQWRESAHADANVNCLDCHHADAVDDDAMEHEGSIIATIVSPRDCARCHEAEYRESEGSVHSKALVKLEKKFPNLNDRVFGEEMTAAGCTQCHGSKIRVKGDGTLDPDTWPNSGIGRINPDGSRGSCSACHGRHGFSKAQARTPAACIRCHSGPESPDGEVYNSSQHGIMYSAHRDKMNLDSDEWVTGKDYSAAPTCVTCHMGAAPGLNATHDVGMRDAWRLNGPVSEKQYLVIFQDGDRRDLPASHAAPRRGTQLSRLDGSVGKVKAVATPGRRRKAMRRVCLECHSKGFAKGFMRQFDTVVKRYNEKYGKPAQAIMNALYEKKVLSPAPFDEPLEFSYWRLWHDEGTRARHGAAMGSPNSTWWEGMHLVAQNFYGTFLPLVRKTAGEELGNALIDQFVSGQDHHSWLRKSTQSNPGLGYGIGIPGDE</sequence>
<keyword evidence="1" id="KW-0732">Signal</keyword>
<dbReference type="Proteomes" id="UP000886339">
    <property type="component" value="Unassembled WGS sequence"/>
</dbReference>
<dbReference type="EMBL" id="DRLF01000065">
    <property type="protein sequence ID" value="HEC05526.1"/>
    <property type="molecule type" value="Genomic_DNA"/>
</dbReference>
<evidence type="ECO:0000313" key="3">
    <source>
        <dbReference type="EMBL" id="HEC05526.1"/>
    </source>
</evidence>
<name>A0A831WEF2_9GAMM</name>
<dbReference type="Gene3D" id="1.10.780.10">
    <property type="entry name" value="Hydroxylamine Oxidoreductase, Chain A, domain 1"/>
    <property type="match status" value="1"/>
</dbReference>
<feature type="transmembrane region" description="Helical" evidence="2">
    <location>
        <begin position="12"/>
        <end position="30"/>
    </location>
</feature>
<dbReference type="AlphaFoldDB" id="A0A831WEF2"/>
<dbReference type="PANTHER" id="PTHR35038">
    <property type="entry name" value="DISSIMILATORY SULFITE REDUCTASE SIRA"/>
    <property type="match status" value="1"/>
</dbReference>
<keyword evidence="2" id="KW-1133">Transmembrane helix</keyword>